<evidence type="ECO:0000256" key="6">
    <source>
        <dbReference type="ARBA" id="ARBA00023211"/>
    </source>
</evidence>
<comment type="caution">
    <text evidence="9">The sequence shown here is derived from an EMBL/GenBank/DDBJ whole genome shotgun (WGS) entry which is preliminary data.</text>
</comment>
<dbReference type="EC" id="6.5.1.-" evidence="8"/>
<dbReference type="Pfam" id="PF01139">
    <property type="entry name" value="RtcB"/>
    <property type="match status" value="1"/>
</dbReference>
<keyword evidence="3" id="KW-0547">Nucleotide-binding</keyword>
<keyword evidence="1 8" id="KW-0436">Ligase</keyword>
<proteinExistence type="inferred from homology"/>
<reference evidence="9 10" key="1">
    <citation type="submission" date="2020-05" db="EMBL/GenBank/DDBJ databases">
        <title>Comparative genomic analysis of denitrifying bacteria from Halomonas genus.</title>
        <authorList>
            <person name="Wang L."/>
            <person name="Shao Z."/>
        </authorList>
    </citation>
    <scope>NUCLEOTIDE SEQUENCE [LARGE SCALE GENOMIC DNA]</scope>
    <source>
        <strain evidence="9 10">A4</strain>
    </source>
</reference>
<comment type="cofactor">
    <cofactor evidence="8">
        <name>Mn(2+)</name>
        <dbReference type="ChEBI" id="CHEBI:29035"/>
    </cofactor>
    <text evidence="8">Binds 2 manganese ions per subunit.</text>
</comment>
<comment type="similarity">
    <text evidence="8">Belongs to the RtcB family.</text>
</comment>
<dbReference type="Proteomes" id="UP000814385">
    <property type="component" value="Unassembled WGS sequence"/>
</dbReference>
<evidence type="ECO:0000313" key="10">
    <source>
        <dbReference type="Proteomes" id="UP000814385"/>
    </source>
</evidence>
<evidence type="ECO:0000256" key="5">
    <source>
        <dbReference type="ARBA" id="ARBA00023134"/>
    </source>
</evidence>
<keyword evidence="10" id="KW-1185">Reference proteome</keyword>
<dbReference type="EMBL" id="JABFUC010000014">
    <property type="protein sequence ID" value="MCG6659228.1"/>
    <property type="molecule type" value="Genomic_DNA"/>
</dbReference>
<gene>
    <name evidence="8" type="primary">rtcB</name>
    <name evidence="9" type="ORF">HOP52_15825</name>
</gene>
<evidence type="ECO:0000256" key="3">
    <source>
        <dbReference type="ARBA" id="ARBA00022741"/>
    </source>
</evidence>
<evidence type="ECO:0000256" key="8">
    <source>
        <dbReference type="RuleBase" id="RU371113"/>
    </source>
</evidence>
<comment type="subunit">
    <text evidence="8">Monomer.</text>
</comment>
<dbReference type="InterPro" id="IPR036025">
    <property type="entry name" value="RtcB-like_sf"/>
</dbReference>
<evidence type="ECO:0000313" key="9">
    <source>
        <dbReference type="EMBL" id="MCG6659228.1"/>
    </source>
</evidence>
<dbReference type="SUPFAM" id="SSF103365">
    <property type="entry name" value="Hypothetical protein PH1602"/>
    <property type="match status" value="1"/>
</dbReference>
<evidence type="ECO:0000256" key="2">
    <source>
        <dbReference type="ARBA" id="ARBA00022723"/>
    </source>
</evidence>
<evidence type="ECO:0000256" key="4">
    <source>
        <dbReference type="ARBA" id="ARBA00022800"/>
    </source>
</evidence>
<sequence length="476" mass="50628">MDPSRLTRVDETTWRIEPTGLMRVPGILYADEALIRGMDDKVYEQTANVATLPGIVQGAFVMPDAHWGYGFPIGGVAAFAPEEGGVISAGGVGFDISCGVRSMHTGLTVADIRKAQVPLADALLARIPAGLGSQSGISLSRHDMEAMLHGGAVWAVKEGWGESKDLERIEEGGRMAGADPGCVSARARQRQRREMGTLGSGNHYLEVQAVEEIFDDRVATAFGLAPDAVLVTIHCGSRGLGHQIGTEFLRDMLPAASAAGIRLPDRELACAPIDSPVGQRYLGAMRSAINCALANREILGHFAREVFAAVFPGSTLDLLFDVSHNTCKVETHVVDGQPRRLFVHRKGATRAFGPGHADLPEALRRVGQPVLIGGSMGTGSHVLVGAGSGEERAFSSACHGAGRAMSRHAALRRWQGRAVIDDLRRRGILVRSASLRGVAEEAPGAYKDVDQVVLAAERAGLARRVARLRPLICIKG</sequence>
<accession>A0ABS9PBS1</accession>
<organism evidence="9 10">
    <name type="scientific">Billgrantia campisalis</name>
    <dbReference type="NCBI Taxonomy" id="74661"/>
    <lineage>
        <taxon>Bacteria</taxon>
        <taxon>Pseudomonadati</taxon>
        <taxon>Pseudomonadota</taxon>
        <taxon>Gammaproteobacteria</taxon>
        <taxon>Oceanospirillales</taxon>
        <taxon>Halomonadaceae</taxon>
        <taxon>Billgrantia</taxon>
    </lineage>
</organism>
<evidence type="ECO:0000256" key="1">
    <source>
        <dbReference type="ARBA" id="ARBA00022598"/>
    </source>
</evidence>
<keyword evidence="5" id="KW-0342">GTP-binding</keyword>
<keyword evidence="2 8" id="KW-0479">Metal-binding</keyword>
<dbReference type="Gene3D" id="3.90.1860.10">
    <property type="entry name" value="tRNA-splicing ligase RtcB"/>
    <property type="match status" value="1"/>
</dbReference>
<dbReference type="PANTHER" id="PTHR11118">
    <property type="entry name" value="RNA-SPLICING LIGASE RTCB HOMOLOG"/>
    <property type="match status" value="1"/>
</dbReference>
<keyword evidence="4" id="KW-0692">RNA repair</keyword>
<comment type="catalytic activity">
    <reaction evidence="7">
        <text>a 3'-end 3'-phospho-ribonucleotide-RNA + a 5'-end dephospho-ribonucleoside-RNA + GTP = a ribonucleotidyl-ribonucleotide-RNA + GMP + diphosphate</text>
        <dbReference type="Rhea" id="RHEA:68076"/>
        <dbReference type="Rhea" id="RHEA-COMP:10463"/>
        <dbReference type="Rhea" id="RHEA-COMP:13936"/>
        <dbReference type="Rhea" id="RHEA-COMP:17355"/>
        <dbReference type="ChEBI" id="CHEBI:33019"/>
        <dbReference type="ChEBI" id="CHEBI:37565"/>
        <dbReference type="ChEBI" id="CHEBI:58115"/>
        <dbReference type="ChEBI" id="CHEBI:83062"/>
        <dbReference type="ChEBI" id="CHEBI:138284"/>
        <dbReference type="ChEBI" id="CHEBI:173118"/>
        <dbReference type="EC" id="6.5.1.8"/>
    </reaction>
</comment>
<evidence type="ECO:0000256" key="7">
    <source>
        <dbReference type="ARBA" id="ARBA00047746"/>
    </source>
</evidence>
<keyword evidence="6 8" id="KW-0464">Manganese</keyword>
<name>A0ABS9PBS1_9GAMM</name>
<protein>
    <recommendedName>
        <fullName evidence="8">tRNA-splicing ligase RtcB</fullName>
        <ecNumber evidence="8">6.5.1.-</ecNumber>
    </recommendedName>
</protein>
<dbReference type="InterPro" id="IPR001233">
    <property type="entry name" value="RtcB"/>
</dbReference>
<dbReference type="PANTHER" id="PTHR11118:SF1">
    <property type="entry name" value="RNA-SPLICING LIGASE RTCB HOMOLOG"/>
    <property type="match status" value="1"/>
</dbReference>
<dbReference type="RefSeq" id="WP_238978375.1">
    <property type="nucleotide sequence ID" value="NZ_JABFUC010000014.1"/>
</dbReference>